<gene>
    <name evidence="3" type="ORF">UFOPK1722_00509</name>
</gene>
<feature type="transmembrane region" description="Helical" evidence="2">
    <location>
        <begin position="99"/>
        <end position="120"/>
    </location>
</feature>
<feature type="transmembrane region" description="Helical" evidence="2">
    <location>
        <begin position="240"/>
        <end position="259"/>
    </location>
</feature>
<feature type="transmembrane region" description="Helical" evidence="2">
    <location>
        <begin position="295"/>
        <end position="317"/>
    </location>
</feature>
<dbReference type="GO" id="GO:0016020">
    <property type="term" value="C:membrane"/>
    <property type="evidence" value="ECO:0007669"/>
    <property type="project" value="InterPro"/>
</dbReference>
<keyword evidence="2" id="KW-0472">Membrane</keyword>
<accession>A0A6J6E9J4</accession>
<dbReference type="InterPro" id="IPR043130">
    <property type="entry name" value="CDP-OH_PTrfase_TM_dom"/>
</dbReference>
<dbReference type="GO" id="GO:0016780">
    <property type="term" value="F:phosphotransferase activity, for other substituted phosphate groups"/>
    <property type="evidence" value="ECO:0007669"/>
    <property type="project" value="InterPro"/>
</dbReference>
<feature type="transmembrane region" description="Helical" evidence="2">
    <location>
        <begin position="157"/>
        <end position="178"/>
    </location>
</feature>
<feature type="compositionally biased region" description="Polar residues" evidence="1">
    <location>
        <begin position="11"/>
        <end position="20"/>
    </location>
</feature>
<evidence type="ECO:0000313" key="3">
    <source>
        <dbReference type="EMBL" id="CAB4572961.1"/>
    </source>
</evidence>
<evidence type="ECO:0000256" key="2">
    <source>
        <dbReference type="SAM" id="Phobius"/>
    </source>
</evidence>
<keyword evidence="2" id="KW-1133">Transmembrane helix</keyword>
<dbReference type="EMBL" id="CAEZTS010000031">
    <property type="protein sequence ID" value="CAB4572961.1"/>
    <property type="molecule type" value="Genomic_DNA"/>
</dbReference>
<keyword evidence="2" id="KW-0812">Transmembrane</keyword>
<sequence>MVPLAHLGQTAHGNNGSGATTVEVDLHHQIGATAQDRRTGVVGEQFEQVIHGGGTENGHGPSLQIVKRARSLFGSISGRSVVLVPMSGRPRGSSRDYSLALHAFTASGALVGMAALVAVLDGSARLAIVWLLVAQLIDGIDGPLARRLLPDEATTRFDGYVLDLVIDFVTCVLVPTAFLWQFEMVSQDRYGMLVVAVMLLTSSLWFSRTDQMSDDGWFRGFPSAWNMVIPTLWILEGSQLSSSVVIILLSILTLTDIEFAHPVRARSWRAWNLLSMTVWIWSVVAGVSMSPDVPMAARMVVLVGPVMIAVTVVSRVLGSASDDPMGDALDDTFAPR</sequence>
<organism evidence="3">
    <name type="scientific">freshwater metagenome</name>
    <dbReference type="NCBI Taxonomy" id="449393"/>
    <lineage>
        <taxon>unclassified sequences</taxon>
        <taxon>metagenomes</taxon>
        <taxon>ecological metagenomes</taxon>
    </lineage>
</organism>
<protein>
    <submittedName>
        <fullName evidence="3">Unannotated protein</fullName>
    </submittedName>
</protein>
<feature type="region of interest" description="Disordered" evidence="1">
    <location>
        <begin position="1"/>
        <end position="20"/>
    </location>
</feature>
<reference evidence="3" key="1">
    <citation type="submission" date="2020-05" db="EMBL/GenBank/DDBJ databases">
        <authorList>
            <person name="Chiriac C."/>
            <person name="Salcher M."/>
            <person name="Ghai R."/>
            <person name="Kavagutti S V."/>
        </authorList>
    </citation>
    <scope>NUCLEOTIDE SEQUENCE</scope>
</reference>
<dbReference type="GO" id="GO:0008654">
    <property type="term" value="P:phospholipid biosynthetic process"/>
    <property type="evidence" value="ECO:0007669"/>
    <property type="project" value="InterPro"/>
</dbReference>
<name>A0A6J6E9J4_9ZZZZ</name>
<evidence type="ECO:0000256" key="1">
    <source>
        <dbReference type="SAM" id="MobiDB-lite"/>
    </source>
</evidence>
<dbReference type="AlphaFoldDB" id="A0A6J6E9J4"/>
<feature type="transmembrane region" description="Helical" evidence="2">
    <location>
        <begin position="271"/>
        <end position="289"/>
    </location>
</feature>
<feature type="transmembrane region" description="Helical" evidence="2">
    <location>
        <begin position="190"/>
        <end position="207"/>
    </location>
</feature>
<dbReference type="Gene3D" id="1.20.120.1760">
    <property type="match status" value="1"/>
</dbReference>
<proteinExistence type="predicted"/>